<dbReference type="WBParaSite" id="PSAMB.scaffold892size39221.g9433.t1">
    <property type="protein sequence ID" value="PSAMB.scaffold892size39221.g9433.t1"/>
    <property type="gene ID" value="PSAMB.scaffold892size39221.g9433"/>
</dbReference>
<dbReference type="PANTHER" id="PTHR44156">
    <property type="entry name" value="SUPERNUMERARY LIMBS, ISOFORM B-RELATED"/>
    <property type="match status" value="1"/>
</dbReference>
<dbReference type="InterPro" id="IPR015943">
    <property type="entry name" value="WD40/YVTN_repeat-like_dom_sf"/>
</dbReference>
<organism evidence="4 5">
    <name type="scientific">Plectus sambesii</name>
    <dbReference type="NCBI Taxonomy" id="2011161"/>
    <lineage>
        <taxon>Eukaryota</taxon>
        <taxon>Metazoa</taxon>
        <taxon>Ecdysozoa</taxon>
        <taxon>Nematoda</taxon>
        <taxon>Chromadorea</taxon>
        <taxon>Plectida</taxon>
        <taxon>Plectina</taxon>
        <taxon>Plectoidea</taxon>
        <taxon>Plectidae</taxon>
        <taxon>Plectus</taxon>
    </lineage>
</organism>
<reference evidence="5" key="1">
    <citation type="submission" date="2022-11" db="UniProtKB">
        <authorList>
            <consortium name="WormBaseParasite"/>
        </authorList>
    </citation>
    <scope>IDENTIFICATION</scope>
</reference>
<dbReference type="PRINTS" id="PR00320">
    <property type="entry name" value="GPROTEINBRPT"/>
</dbReference>
<keyword evidence="1 3" id="KW-0853">WD repeat</keyword>
<keyword evidence="4" id="KW-1185">Reference proteome</keyword>
<evidence type="ECO:0000256" key="1">
    <source>
        <dbReference type="ARBA" id="ARBA00022574"/>
    </source>
</evidence>
<proteinExistence type="predicted"/>
<name>A0A914XLW6_9BILA</name>
<dbReference type="AlphaFoldDB" id="A0A914XLW6"/>
<dbReference type="SMART" id="SM00320">
    <property type="entry name" value="WD40"/>
    <property type="match status" value="6"/>
</dbReference>
<dbReference type="Proteomes" id="UP000887566">
    <property type="component" value="Unplaced"/>
</dbReference>
<feature type="repeat" description="WD" evidence="3">
    <location>
        <begin position="222"/>
        <end position="240"/>
    </location>
</feature>
<dbReference type="SUPFAM" id="SSF50978">
    <property type="entry name" value="WD40 repeat-like"/>
    <property type="match status" value="1"/>
</dbReference>
<dbReference type="InterPro" id="IPR019775">
    <property type="entry name" value="WD40_repeat_CS"/>
</dbReference>
<feature type="repeat" description="WD" evidence="3">
    <location>
        <begin position="142"/>
        <end position="183"/>
    </location>
</feature>
<dbReference type="PROSITE" id="PS50082">
    <property type="entry name" value="WD_REPEATS_2"/>
    <property type="match status" value="5"/>
</dbReference>
<evidence type="ECO:0000256" key="3">
    <source>
        <dbReference type="PROSITE-ProRule" id="PRU00221"/>
    </source>
</evidence>
<sequence length="324" mass="36308">MRAECYREKERVGDAVNAAKVGGGWTRVDAAAVCASRPHRTHRCPVYPGRFTHRLADLGRALRLRAWRPQRPTPFASCSADMTIKLWDFSTNTYECLRTMHGHDHNVSSVTFVPSGDHLLSASRDKQIKMWEVATGYCVRTFVGHRDWVRMVRVYQDGSLLASCSNDQTVRVWVVASKECKTELRGHENSVDCICWAPESALPAIAEAADDGNKQHSAGRIGPILMSGARDKTIKVWDVSIGVCLFNLIGHDNWVRGLRFHPGGKYLLSVADDKTLRIWAIAQKRCQKTIDAHSHFVTSIDFHPTAPVVITSSVDQSVKVWECR</sequence>
<feature type="repeat" description="WD" evidence="3">
    <location>
        <begin position="290"/>
        <end position="324"/>
    </location>
</feature>
<dbReference type="InterPro" id="IPR036322">
    <property type="entry name" value="WD40_repeat_dom_sf"/>
</dbReference>
<evidence type="ECO:0000313" key="4">
    <source>
        <dbReference type="Proteomes" id="UP000887566"/>
    </source>
</evidence>
<evidence type="ECO:0000256" key="2">
    <source>
        <dbReference type="ARBA" id="ARBA00022737"/>
    </source>
</evidence>
<dbReference type="InterPro" id="IPR053299">
    <property type="entry name" value="ASTRA_WD_repeat"/>
</dbReference>
<accession>A0A914XLW6</accession>
<dbReference type="PROSITE" id="PS50294">
    <property type="entry name" value="WD_REPEATS_REGION"/>
    <property type="match status" value="4"/>
</dbReference>
<dbReference type="PROSITE" id="PS00678">
    <property type="entry name" value="WD_REPEATS_1"/>
    <property type="match status" value="3"/>
</dbReference>
<dbReference type="CDD" id="cd00200">
    <property type="entry name" value="WD40"/>
    <property type="match status" value="1"/>
</dbReference>
<feature type="repeat" description="WD" evidence="3">
    <location>
        <begin position="248"/>
        <end position="289"/>
    </location>
</feature>
<protein>
    <submittedName>
        <fullName evidence="5">Lissencephaly-1 homolog</fullName>
    </submittedName>
</protein>
<dbReference type="InterPro" id="IPR001680">
    <property type="entry name" value="WD40_rpt"/>
</dbReference>
<dbReference type="Pfam" id="PF00400">
    <property type="entry name" value="WD40"/>
    <property type="match status" value="6"/>
</dbReference>
<feature type="repeat" description="WD" evidence="3">
    <location>
        <begin position="100"/>
        <end position="141"/>
    </location>
</feature>
<dbReference type="Gene3D" id="2.130.10.10">
    <property type="entry name" value="YVTN repeat-like/Quinoprotein amine dehydrogenase"/>
    <property type="match status" value="1"/>
</dbReference>
<dbReference type="InterPro" id="IPR020472">
    <property type="entry name" value="WD40_PAC1"/>
</dbReference>
<evidence type="ECO:0000313" key="5">
    <source>
        <dbReference type="WBParaSite" id="PSAMB.scaffold892size39221.g9433.t1"/>
    </source>
</evidence>
<keyword evidence="2" id="KW-0677">Repeat</keyword>